<keyword evidence="3" id="KW-1185">Reference proteome</keyword>
<feature type="region of interest" description="Disordered" evidence="1">
    <location>
        <begin position="45"/>
        <end position="69"/>
    </location>
</feature>
<dbReference type="Proteomes" id="UP000688137">
    <property type="component" value="Unassembled WGS sequence"/>
</dbReference>
<evidence type="ECO:0000313" key="3">
    <source>
        <dbReference type="Proteomes" id="UP000688137"/>
    </source>
</evidence>
<sequence>MTFQLKLPLIKRQTEQEQTNIDFQQASNKSQYVVNIQETIRSQNQRKSSSLYEISNQGSSRTTDRTKSIENSLVEEASIKQEKSNYVMKEQQKIQGQIDMRKGFAGRYDRNGEWEHYLPPIPSVKERENKQLQQLVKFTIKFVDKVPKLKLRQRLKSCFLAIKALVRWAKLVQSLIQKKRLNSFCYNNCLKEVIYNDQIKAIKFKQWTQMVFSKVFNQIKKERLDQYQNLNIIDGYCQQLSPQENDINILKLRHLIMLMLEGLLIMTNKSNLLKELIGEMYLSQFEDQRNSFYLFTSIRTLYLQNKRDELPQMQRAMIYIEFLIMKIIIQNIQILINQDKILNTKNNTLSFLLKLLISFLHYLYLNLFSKLEIIKQRIKKQLIQKQLIINQSIQLIDTPSNRDSQDLIIGIYNYESLKPILESQRWKLQMKSIFMKVIQNLEQQQL</sequence>
<protein>
    <submittedName>
        <fullName evidence="2">Uncharacterized protein</fullName>
    </submittedName>
</protein>
<dbReference type="OMA" id="MVFSKVF"/>
<evidence type="ECO:0000313" key="2">
    <source>
        <dbReference type="EMBL" id="CAD8084179.1"/>
    </source>
</evidence>
<reference evidence="2" key="1">
    <citation type="submission" date="2021-01" db="EMBL/GenBank/DDBJ databases">
        <authorList>
            <consortium name="Genoscope - CEA"/>
            <person name="William W."/>
        </authorList>
    </citation>
    <scope>NUCLEOTIDE SEQUENCE</scope>
</reference>
<proteinExistence type="predicted"/>
<name>A0A8S1MX64_PARPR</name>
<dbReference type="AlphaFoldDB" id="A0A8S1MX64"/>
<organism evidence="2 3">
    <name type="scientific">Paramecium primaurelia</name>
    <dbReference type="NCBI Taxonomy" id="5886"/>
    <lineage>
        <taxon>Eukaryota</taxon>
        <taxon>Sar</taxon>
        <taxon>Alveolata</taxon>
        <taxon>Ciliophora</taxon>
        <taxon>Intramacronucleata</taxon>
        <taxon>Oligohymenophorea</taxon>
        <taxon>Peniculida</taxon>
        <taxon>Parameciidae</taxon>
        <taxon>Paramecium</taxon>
    </lineage>
</organism>
<gene>
    <name evidence="2" type="ORF">PPRIM_AZ9-3.1.T0710216</name>
</gene>
<comment type="caution">
    <text evidence="2">The sequence shown here is derived from an EMBL/GenBank/DDBJ whole genome shotgun (WGS) entry which is preliminary data.</text>
</comment>
<accession>A0A8S1MX64</accession>
<evidence type="ECO:0000256" key="1">
    <source>
        <dbReference type="SAM" id="MobiDB-lite"/>
    </source>
</evidence>
<feature type="compositionally biased region" description="Polar residues" evidence="1">
    <location>
        <begin position="45"/>
        <end position="61"/>
    </location>
</feature>
<dbReference type="EMBL" id="CAJJDM010000074">
    <property type="protein sequence ID" value="CAD8084179.1"/>
    <property type="molecule type" value="Genomic_DNA"/>
</dbReference>